<feature type="domain" description="HTH tetR-type" evidence="5">
    <location>
        <begin position="6"/>
        <end position="66"/>
    </location>
</feature>
<sequence>MARTREFDEEQALDAAMRLFWEKGFEGTSLSDLTAGMGIQRPSLYAAFGDKKELFEAALRKYTGDHAAYVRASLQNRPSIIEAFRSLFRSTTATVDEEGASRGCFCINSMVELAPHDEKFAVLTREHQMYIAVLFQEAIERGIRSGELAPGIHAKGLAQALAVSWIGLTVLAKSRPPRSFLDQSVEETVALLRRGESDRPSFGNCDGADINL</sequence>
<keyword evidence="3" id="KW-0804">Transcription</keyword>
<evidence type="ECO:0000256" key="3">
    <source>
        <dbReference type="ARBA" id="ARBA00023163"/>
    </source>
</evidence>
<dbReference type="PANTHER" id="PTHR47506:SF1">
    <property type="entry name" value="HTH-TYPE TRANSCRIPTIONAL REGULATOR YJDC"/>
    <property type="match status" value="1"/>
</dbReference>
<evidence type="ECO:0000256" key="4">
    <source>
        <dbReference type="PROSITE-ProRule" id="PRU00335"/>
    </source>
</evidence>
<protein>
    <submittedName>
        <fullName evidence="6">TetR/AcrR family transcriptional regulator</fullName>
    </submittedName>
</protein>
<keyword evidence="2 4" id="KW-0238">DNA-binding</keyword>
<dbReference type="RefSeq" id="WP_274360046.1">
    <property type="nucleotide sequence ID" value="NZ_CP118102.1"/>
</dbReference>
<dbReference type="InterPro" id="IPR001647">
    <property type="entry name" value="HTH_TetR"/>
</dbReference>
<evidence type="ECO:0000256" key="1">
    <source>
        <dbReference type="ARBA" id="ARBA00023015"/>
    </source>
</evidence>
<evidence type="ECO:0000256" key="2">
    <source>
        <dbReference type="ARBA" id="ARBA00023125"/>
    </source>
</evidence>
<dbReference type="InterPro" id="IPR036271">
    <property type="entry name" value="Tet_transcr_reg_TetR-rel_C_sf"/>
</dbReference>
<dbReference type="SUPFAM" id="SSF48498">
    <property type="entry name" value="Tetracyclin repressor-like, C-terminal domain"/>
    <property type="match status" value="1"/>
</dbReference>
<name>A0AAX3N642_9BACL</name>
<geneLocation type="plasmid" evidence="6 7">
    <name>unnamed1</name>
</geneLocation>
<dbReference type="Pfam" id="PF16925">
    <property type="entry name" value="TetR_C_13"/>
    <property type="match status" value="1"/>
</dbReference>
<keyword evidence="1" id="KW-0805">Transcription regulation</keyword>
<evidence type="ECO:0000313" key="7">
    <source>
        <dbReference type="Proteomes" id="UP001220962"/>
    </source>
</evidence>
<keyword evidence="6" id="KW-0614">Plasmid</keyword>
<dbReference type="Pfam" id="PF00440">
    <property type="entry name" value="TetR_N"/>
    <property type="match status" value="1"/>
</dbReference>
<dbReference type="Proteomes" id="UP001220962">
    <property type="component" value="Plasmid unnamed1"/>
</dbReference>
<dbReference type="PROSITE" id="PS01081">
    <property type="entry name" value="HTH_TETR_1"/>
    <property type="match status" value="1"/>
</dbReference>
<evidence type="ECO:0000313" key="6">
    <source>
        <dbReference type="EMBL" id="WDH85308.1"/>
    </source>
</evidence>
<feature type="DNA-binding region" description="H-T-H motif" evidence="4">
    <location>
        <begin position="29"/>
        <end position="48"/>
    </location>
</feature>
<evidence type="ECO:0000259" key="5">
    <source>
        <dbReference type="PROSITE" id="PS50977"/>
    </source>
</evidence>
<dbReference type="InterPro" id="IPR011075">
    <property type="entry name" value="TetR_C"/>
</dbReference>
<organism evidence="6 7">
    <name type="scientific">Paenibacillus urinalis</name>
    <dbReference type="NCBI Taxonomy" id="521520"/>
    <lineage>
        <taxon>Bacteria</taxon>
        <taxon>Bacillati</taxon>
        <taxon>Bacillota</taxon>
        <taxon>Bacilli</taxon>
        <taxon>Bacillales</taxon>
        <taxon>Paenibacillaceae</taxon>
        <taxon>Paenibacillus</taxon>
    </lineage>
</organism>
<reference evidence="6" key="1">
    <citation type="submission" date="2023-02" db="EMBL/GenBank/DDBJ databases">
        <title>Pathogen: clinical or host-associated sample.</title>
        <authorList>
            <person name="Hergert J."/>
            <person name="Casey R."/>
            <person name="Wagner J."/>
            <person name="Young E.L."/>
            <person name="Oakeson K.F."/>
        </authorList>
    </citation>
    <scope>NUCLEOTIDE SEQUENCE</scope>
    <source>
        <strain evidence="6">2022CK-00830</strain>
        <plasmid evidence="6">unnamed1</plasmid>
    </source>
</reference>
<dbReference type="InterPro" id="IPR009057">
    <property type="entry name" value="Homeodomain-like_sf"/>
</dbReference>
<proteinExistence type="predicted"/>
<dbReference type="SUPFAM" id="SSF46689">
    <property type="entry name" value="Homeodomain-like"/>
    <property type="match status" value="1"/>
</dbReference>
<dbReference type="PRINTS" id="PR00455">
    <property type="entry name" value="HTHTETR"/>
</dbReference>
<dbReference type="PANTHER" id="PTHR47506">
    <property type="entry name" value="TRANSCRIPTIONAL REGULATORY PROTEIN"/>
    <property type="match status" value="1"/>
</dbReference>
<gene>
    <name evidence="6" type="ORF">PUW23_26080</name>
</gene>
<accession>A0AAX3N642</accession>
<dbReference type="PROSITE" id="PS50977">
    <property type="entry name" value="HTH_TETR_2"/>
    <property type="match status" value="1"/>
</dbReference>
<dbReference type="Gene3D" id="1.10.357.10">
    <property type="entry name" value="Tetracycline Repressor, domain 2"/>
    <property type="match status" value="1"/>
</dbReference>
<dbReference type="GO" id="GO:0003677">
    <property type="term" value="F:DNA binding"/>
    <property type="evidence" value="ECO:0007669"/>
    <property type="project" value="UniProtKB-UniRule"/>
</dbReference>
<dbReference type="InterPro" id="IPR023772">
    <property type="entry name" value="DNA-bd_HTH_TetR-type_CS"/>
</dbReference>
<dbReference type="Gene3D" id="1.10.10.60">
    <property type="entry name" value="Homeodomain-like"/>
    <property type="match status" value="1"/>
</dbReference>
<dbReference type="AlphaFoldDB" id="A0AAX3N642"/>
<dbReference type="EMBL" id="CP118102">
    <property type="protein sequence ID" value="WDH85308.1"/>
    <property type="molecule type" value="Genomic_DNA"/>
</dbReference>